<dbReference type="AlphaFoldDB" id="A0A0F9A5U7"/>
<name>A0A0F9A5U7_9ZZZZ</name>
<dbReference type="EMBL" id="LAZR01047717">
    <property type="protein sequence ID" value="KKK93565.1"/>
    <property type="molecule type" value="Genomic_DNA"/>
</dbReference>
<protein>
    <submittedName>
        <fullName evidence="2">Uncharacterized protein</fullName>
    </submittedName>
</protein>
<accession>A0A0F9A5U7</accession>
<proteinExistence type="predicted"/>
<comment type="caution">
    <text evidence="2">The sequence shown here is derived from an EMBL/GenBank/DDBJ whole genome shotgun (WGS) entry which is preliminary data.</text>
</comment>
<feature type="non-terminal residue" evidence="2">
    <location>
        <position position="437"/>
    </location>
</feature>
<evidence type="ECO:0000313" key="2">
    <source>
        <dbReference type="EMBL" id="KKK93565.1"/>
    </source>
</evidence>
<organism evidence="2">
    <name type="scientific">marine sediment metagenome</name>
    <dbReference type="NCBI Taxonomy" id="412755"/>
    <lineage>
        <taxon>unclassified sequences</taxon>
        <taxon>metagenomes</taxon>
        <taxon>ecological metagenomes</taxon>
    </lineage>
</organism>
<feature type="region of interest" description="Disordered" evidence="1">
    <location>
        <begin position="167"/>
        <end position="188"/>
    </location>
</feature>
<evidence type="ECO:0000256" key="1">
    <source>
        <dbReference type="SAM" id="MobiDB-lite"/>
    </source>
</evidence>
<gene>
    <name evidence="2" type="ORF">LCGC14_2691610</name>
</gene>
<feature type="non-terminal residue" evidence="2">
    <location>
        <position position="1"/>
    </location>
</feature>
<reference evidence="2" key="1">
    <citation type="journal article" date="2015" name="Nature">
        <title>Complex archaea that bridge the gap between prokaryotes and eukaryotes.</title>
        <authorList>
            <person name="Spang A."/>
            <person name="Saw J.H."/>
            <person name="Jorgensen S.L."/>
            <person name="Zaremba-Niedzwiedzka K."/>
            <person name="Martijn J."/>
            <person name="Lind A.E."/>
            <person name="van Eijk R."/>
            <person name="Schleper C."/>
            <person name="Guy L."/>
            <person name="Ettema T.J."/>
        </authorList>
    </citation>
    <scope>NUCLEOTIDE SEQUENCE</scope>
</reference>
<sequence>RFRERTILDTTLLNEDEKKLYSEFKLQKKVARTKEKRFWIFPIKRTIMDGPSNEWADPNLLEATEHHNRFLNNYVPQMNVQALDVKLDDKRKILEQVPFTAKTTKAGTVIFPKFFINPLQALDYIVLQDIYMHTICGSIIDLLVSFTMGRGIRPVLKLNDEDKVEIKKAGKQQGKDGKEVDEEREKDETKDEAIARVLDESKDLLEPLIAIDDSFADALGEDPLMDEDFNSKIESLIRNHWIYGRDIMTYEYFEDRVFKWKDKAYPDIPNVLKVPHPRDIGFVQVDQPTLKLKGVQLMFGGAMIESSDMLYLEHMQNSAIYNAKFYGYSKMQRMIGHGRSLRKLVDRDFPNISSIGYSGFAVIAFKKDEKGSQKEEDQNRTFVNNMTVGIPNATALEDPEKDMHVHNVDTNPKIKEMIEMAHYHAEAAAKSAEVPTT</sequence>